<dbReference type="Gene3D" id="1.20.1250.20">
    <property type="entry name" value="MFS general substrate transporter like domains"/>
    <property type="match status" value="1"/>
</dbReference>
<comment type="subcellular location">
    <subcellularLocation>
        <location evidence="1">Membrane</location>
        <topology evidence="1">Multi-pass membrane protein</topology>
    </subcellularLocation>
</comment>
<evidence type="ECO:0000313" key="9">
    <source>
        <dbReference type="EnsemblMetazoa" id="CJA01570.1"/>
    </source>
</evidence>
<feature type="transmembrane region" description="Helical" evidence="7">
    <location>
        <begin position="116"/>
        <end position="137"/>
    </location>
</feature>
<dbReference type="AlphaFoldDB" id="A0A8R1HHB5"/>
<dbReference type="Pfam" id="PF07690">
    <property type="entry name" value="MFS_1"/>
    <property type="match status" value="1"/>
</dbReference>
<evidence type="ECO:0000259" key="8">
    <source>
        <dbReference type="PROSITE" id="PS50850"/>
    </source>
</evidence>
<feature type="domain" description="Major facilitator superfamily (MFS) profile" evidence="8">
    <location>
        <begin position="1"/>
        <end position="141"/>
    </location>
</feature>
<dbReference type="GO" id="GO:0022857">
    <property type="term" value="F:transmembrane transporter activity"/>
    <property type="evidence" value="ECO:0007669"/>
    <property type="project" value="InterPro"/>
</dbReference>
<dbReference type="Proteomes" id="UP000005237">
    <property type="component" value="Unassembled WGS sequence"/>
</dbReference>
<protein>
    <submittedName>
        <fullName evidence="9">MFS domain-containing protein</fullName>
    </submittedName>
</protein>
<dbReference type="SUPFAM" id="SSF103473">
    <property type="entry name" value="MFS general substrate transporter"/>
    <property type="match status" value="1"/>
</dbReference>
<dbReference type="InterPro" id="IPR036259">
    <property type="entry name" value="MFS_trans_sf"/>
</dbReference>
<evidence type="ECO:0000256" key="2">
    <source>
        <dbReference type="ARBA" id="ARBA00022448"/>
    </source>
</evidence>
<evidence type="ECO:0000256" key="3">
    <source>
        <dbReference type="ARBA" id="ARBA00022692"/>
    </source>
</evidence>
<reference evidence="10" key="1">
    <citation type="submission" date="2010-08" db="EMBL/GenBank/DDBJ databases">
        <authorList>
            <consortium name="Caenorhabditis japonica Sequencing Consortium"/>
            <person name="Wilson R.K."/>
        </authorList>
    </citation>
    <scope>NUCLEOTIDE SEQUENCE [LARGE SCALE GENOMIC DNA]</scope>
    <source>
        <strain evidence="10">DF5081</strain>
    </source>
</reference>
<keyword evidence="4 7" id="KW-1133">Transmembrane helix</keyword>
<evidence type="ECO:0000256" key="4">
    <source>
        <dbReference type="ARBA" id="ARBA00022989"/>
    </source>
</evidence>
<dbReference type="EnsemblMetazoa" id="CJA01570.1">
    <property type="protein sequence ID" value="CJA01570.1"/>
    <property type="gene ID" value="WBGene00120774"/>
</dbReference>
<keyword evidence="2" id="KW-0813">Transport</keyword>
<evidence type="ECO:0000256" key="7">
    <source>
        <dbReference type="SAM" id="Phobius"/>
    </source>
</evidence>
<dbReference type="InterPro" id="IPR020846">
    <property type="entry name" value="MFS_dom"/>
</dbReference>
<reference evidence="9" key="2">
    <citation type="submission" date="2022-06" db="UniProtKB">
        <authorList>
            <consortium name="EnsemblMetazoa"/>
        </authorList>
    </citation>
    <scope>IDENTIFICATION</scope>
    <source>
        <strain evidence="9">DF5081</strain>
    </source>
</reference>
<proteinExistence type="predicted"/>
<accession>A0A8R1HHB5</accession>
<dbReference type="PRINTS" id="PR01035">
    <property type="entry name" value="TCRTETA"/>
</dbReference>
<dbReference type="GO" id="GO:0016020">
    <property type="term" value="C:membrane"/>
    <property type="evidence" value="ECO:0007669"/>
    <property type="project" value="UniProtKB-SubCell"/>
</dbReference>
<evidence type="ECO:0000256" key="6">
    <source>
        <dbReference type="SAM" id="MobiDB-lite"/>
    </source>
</evidence>
<keyword evidence="3 7" id="KW-0812">Transmembrane</keyword>
<dbReference type="InterPro" id="IPR011701">
    <property type="entry name" value="MFS"/>
</dbReference>
<feature type="transmembrane region" description="Helical" evidence="7">
    <location>
        <begin position="87"/>
        <end position="110"/>
    </location>
</feature>
<keyword evidence="5 7" id="KW-0472">Membrane</keyword>
<dbReference type="InterPro" id="IPR005829">
    <property type="entry name" value="Sugar_transporter_CS"/>
</dbReference>
<dbReference type="PROSITE" id="PS50850">
    <property type="entry name" value="MFS"/>
    <property type="match status" value="1"/>
</dbReference>
<feature type="region of interest" description="Disordered" evidence="6">
    <location>
        <begin position="227"/>
        <end position="249"/>
    </location>
</feature>
<dbReference type="InterPro" id="IPR001958">
    <property type="entry name" value="Tet-R_TetA/multi-R_MdtG-like"/>
</dbReference>
<evidence type="ECO:0000256" key="5">
    <source>
        <dbReference type="ARBA" id="ARBA00023136"/>
    </source>
</evidence>
<dbReference type="PROSITE" id="PS00216">
    <property type="entry name" value="SUGAR_TRANSPORT_1"/>
    <property type="match status" value="1"/>
</dbReference>
<organism evidence="9 10">
    <name type="scientific">Caenorhabditis japonica</name>
    <dbReference type="NCBI Taxonomy" id="281687"/>
    <lineage>
        <taxon>Eukaryota</taxon>
        <taxon>Metazoa</taxon>
        <taxon>Ecdysozoa</taxon>
        <taxon>Nematoda</taxon>
        <taxon>Chromadorea</taxon>
        <taxon>Rhabditida</taxon>
        <taxon>Rhabditina</taxon>
        <taxon>Rhabditomorpha</taxon>
        <taxon>Rhabditoidea</taxon>
        <taxon>Rhabditidae</taxon>
        <taxon>Peloderinae</taxon>
        <taxon>Caenorhabditis</taxon>
    </lineage>
</organism>
<dbReference type="PANTHER" id="PTHR23504">
    <property type="entry name" value="MAJOR FACILITATOR SUPERFAMILY DOMAIN-CONTAINING PROTEIN 10"/>
    <property type="match status" value="1"/>
</dbReference>
<evidence type="ECO:0000313" key="10">
    <source>
        <dbReference type="Proteomes" id="UP000005237"/>
    </source>
</evidence>
<dbReference type="PANTHER" id="PTHR23504:SF1">
    <property type="entry name" value="GH21943P-RELATED"/>
    <property type="match status" value="1"/>
</dbReference>
<sequence length="297" mass="32198">MNGLVLGVKGLLSFLSAPLVGALSDVWGRKAFLILTVLCTCMPIPCLKISPWWYFSLFSLSGLFSVTFSVILAYVADITDKNERSSAYGLVSATFAASLVTSPALGAYLSELYGDGLVVLLATIVAVADVIFIVIFVPESLPSRRATAAGAGQITPNEVFNWHSADPFGSLRIVWEDKLRFLLKMLENNHFYAIFTVSAHGKHVTDKESENLAGFGLGVRNTTRRDAYRGRRASEEEEGEEASGKGKKMNRYVEMSDIRSDTASGLIDVVPQKLEQFKNGGGPVGHALFLGRGHVVS</sequence>
<name>A0A8R1HHB5_CAEJA</name>
<evidence type="ECO:0000256" key="1">
    <source>
        <dbReference type="ARBA" id="ARBA00004141"/>
    </source>
</evidence>
<feature type="transmembrane region" description="Helical" evidence="7">
    <location>
        <begin position="52"/>
        <end position="75"/>
    </location>
</feature>
<keyword evidence="10" id="KW-1185">Reference proteome</keyword>